<evidence type="ECO:0000313" key="1">
    <source>
        <dbReference type="EMBL" id="GFY26672.1"/>
    </source>
</evidence>
<dbReference type="EMBL" id="BMAU01021376">
    <property type="protein sequence ID" value="GFY26672.1"/>
    <property type="molecule type" value="Genomic_DNA"/>
</dbReference>
<proteinExistence type="predicted"/>
<reference evidence="1" key="1">
    <citation type="submission" date="2020-08" db="EMBL/GenBank/DDBJ databases">
        <title>Multicomponent nature underlies the extraordinary mechanical properties of spider dragline silk.</title>
        <authorList>
            <person name="Kono N."/>
            <person name="Nakamura H."/>
            <person name="Mori M."/>
            <person name="Yoshida Y."/>
            <person name="Ohtoshi R."/>
            <person name="Malay A.D."/>
            <person name="Moran D.A.P."/>
            <person name="Tomita M."/>
            <person name="Numata K."/>
            <person name="Arakawa K."/>
        </authorList>
    </citation>
    <scope>NUCLEOTIDE SEQUENCE</scope>
</reference>
<organism evidence="1 2">
    <name type="scientific">Trichonephila clavipes</name>
    <name type="common">Golden silk orbweaver</name>
    <name type="synonym">Nephila clavipes</name>
    <dbReference type="NCBI Taxonomy" id="2585209"/>
    <lineage>
        <taxon>Eukaryota</taxon>
        <taxon>Metazoa</taxon>
        <taxon>Ecdysozoa</taxon>
        <taxon>Arthropoda</taxon>
        <taxon>Chelicerata</taxon>
        <taxon>Arachnida</taxon>
        <taxon>Araneae</taxon>
        <taxon>Araneomorphae</taxon>
        <taxon>Entelegynae</taxon>
        <taxon>Araneoidea</taxon>
        <taxon>Nephilidae</taxon>
        <taxon>Trichonephila</taxon>
    </lineage>
</organism>
<name>A0A8X7BDP7_TRICX</name>
<accession>A0A8X7BDP7</accession>
<protein>
    <submittedName>
        <fullName evidence="1">Uncharacterized protein</fullName>
    </submittedName>
</protein>
<comment type="caution">
    <text evidence="1">The sequence shown here is derived from an EMBL/GenBank/DDBJ whole genome shotgun (WGS) entry which is preliminary data.</text>
</comment>
<dbReference type="AlphaFoldDB" id="A0A8X7BDP7"/>
<sequence>MTPGVVEGASSAGSGIFQQRDSVWCFLNFEVQMWRKSQCDGASSSKRETGKILFPELEKLNAEQDGDDEHVSRSFFSSGRTDGLKMWRYCPTISLEEFVTVDDNVCTAPIMADKYILEFVSSSKNIIDADNDDENEKNNNAAPVPRQLKIISDSSLGALNRGKRKRNRSLLRLPIHPLAWRTSRLWNIGTPCTPPPEGTYHCTWVSRIFSGFALNLPSDLTYSVAIPCCDWITSETLWEKKK</sequence>
<gene>
    <name evidence="1" type="ORF">TNCV_2880001</name>
</gene>
<keyword evidence="2" id="KW-1185">Reference proteome</keyword>
<evidence type="ECO:0000313" key="2">
    <source>
        <dbReference type="Proteomes" id="UP000887159"/>
    </source>
</evidence>
<dbReference type="Proteomes" id="UP000887159">
    <property type="component" value="Unassembled WGS sequence"/>
</dbReference>